<protein>
    <recommendedName>
        <fullName evidence="3">DUF2917 domain-containing protein</fullName>
    </recommendedName>
</protein>
<keyword evidence="2" id="KW-1185">Reference proteome</keyword>
<evidence type="ECO:0000313" key="1">
    <source>
        <dbReference type="EMBL" id="GAA5137158.1"/>
    </source>
</evidence>
<gene>
    <name evidence="1" type="ORF">GCM10023213_13490</name>
</gene>
<comment type="caution">
    <text evidence="1">The sequence shown here is derived from an EMBL/GenBank/DDBJ whole genome shotgun (WGS) entry which is preliminary data.</text>
</comment>
<accession>A0ABP9P1H3</accession>
<dbReference type="EMBL" id="BAABIA010000002">
    <property type="protein sequence ID" value="GAA5137158.1"/>
    <property type="molecule type" value="Genomic_DNA"/>
</dbReference>
<proteinExistence type="predicted"/>
<evidence type="ECO:0008006" key="3">
    <source>
        <dbReference type="Google" id="ProtNLM"/>
    </source>
</evidence>
<organism evidence="1 2">
    <name type="scientific">Prosthecobacter algae</name>
    <dbReference type="NCBI Taxonomy" id="1144682"/>
    <lineage>
        <taxon>Bacteria</taxon>
        <taxon>Pseudomonadati</taxon>
        <taxon>Verrucomicrobiota</taxon>
        <taxon>Verrucomicrobiia</taxon>
        <taxon>Verrucomicrobiales</taxon>
        <taxon>Verrucomicrobiaceae</taxon>
        <taxon>Prosthecobacter</taxon>
    </lineage>
</organism>
<dbReference type="Pfam" id="PF11142">
    <property type="entry name" value="DUF2917"/>
    <property type="match status" value="1"/>
</dbReference>
<name>A0ABP9P1H3_9BACT</name>
<dbReference type="InterPro" id="IPR021317">
    <property type="entry name" value="DUF2917"/>
</dbReference>
<sequence>MNAKTFPAPLGYTVMRSVPDRLASRRLRLAEGQLFARDLAPGEVIEVTLSRGALWLTLEGDPTDHVLQAGHRASFVGGGKLVLESLAGTAEFSWEAA</sequence>
<dbReference type="Proteomes" id="UP001499852">
    <property type="component" value="Unassembled WGS sequence"/>
</dbReference>
<evidence type="ECO:0000313" key="2">
    <source>
        <dbReference type="Proteomes" id="UP001499852"/>
    </source>
</evidence>
<reference evidence="2" key="1">
    <citation type="journal article" date="2019" name="Int. J. Syst. Evol. Microbiol.">
        <title>The Global Catalogue of Microorganisms (GCM) 10K type strain sequencing project: providing services to taxonomists for standard genome sequencing and annotation.</title>
        <authorList>
            <consortium name="The Broad Institute Genomics Platform"/>
            <consortium name="The Broad Institute Genome Sequencing Center for Infectious Disease"/>
            <person name="Wu L."/>
            <person name="Ma J."/>
        </authorList>
    </citation>
    <scope>NUCLEOTIDE SEQUENCE [LARGE SCALE GENOMIC DNA]</scope>
    <source>
        <strain evidence="2">JCM 18053</strain>
    </source>
</reference>
<dbReference type="RefSeq" id="WP_345735601.1">
    <property type="nucleotide sequence ID" value="NZ_BAABIA010000002.1"/>
</dbReference>